<sequence>MKLPIDVVKINHISFQNVVKKRMKFHYSQMEANLDQFISGIVESGYNLEGPFFYSLNNTPLDEIMDVEMFMPISNTICNLDGYEFSSYFEIENLLKTVVKGNFYTMTEQGFAKLMISLEENDFDIVTPFYHFFPKDGLNYLELLVGYSDISE</sequence>
<dbReference type="EMBL" id="NCVN01000081">
    <property type="protein sequence ID" value="ORP06099.1"/>
    <property type="molecule type" value="Genomic_DNA"/>
</dbReference>
<evidence type="ECO:0000313" key="1">
    <source>
        <dbReference type="EMBL" id="ORP06099.1"/>
    </source>
</evidence>
<dbReference type="Pfam" id="PF16895">
    <property type="entry name" value="DUF5085"/>
    <property type="match status" value="1"/>
</dbReference>
<organism evidence="1 2">
    <name type="scientific">Streptococcus mitis</name>
    <dbReference type="NCBI Taxonomy" id="28037"/>
    <lineage>
        <taxon>Bacteria</taxon>
        <taxon>Bacillati</taxon>
        <taxon>Bacillota</taxon>
        <taxon>Bacilli</taxon>
        <taxon>Lactobacillales</taxon>
        <taxon>Streptococcaceae</taxon>
        <taxon>Streptococcus</taxon>
        <taxon>Streptococcus mitis group</taxon>
    </lineage>
</organism>
<name>A0A1X1L3H1_STRMT</name>
<dbReference type="AlphaFoldDB" id="A0A1X1L3H1"/>
<evidence type="ECO:0000313" key="2">
    <source>
        <dbReference type="Proteomes" id="UP000193206"/>
    </source>
</evidence>
<proteinExistence type="predicted"/>
<gene>
    <name evidence="1" type="ORF">B7692_08415</name>
</gene>
<reference evidence="1 2" key="1">
    <citation type="journal article" date="2016" name="Eur. J. Clin. Microbiol. Infect. Dis.">
        <title>Whole genome sequencing as a tool for phylogenetic analysis of clinical strains of Mitis group streptococci.</title>
        <authorList>
            <person name="Rasmussen L.H."/>
            <person name="Dargis R."/>
            <person name="Hojholt K."/>
            <person name="Christensen J.J."/>
            <person name="Skovgaard O."/>
            <person name="Justesen U.S."/>
            <person name="Rosenvinge F.S."/>
            <person name="Moser C."/>
            <person name="Lukjancenko O."/>
            <person name="Rasmussen S."/>
            <person name="Nielsen X.C."/>
        </authorList>
    </citation>
    <scope>NUCLEOTIDE SEQUENCE [LARGE SCALE GENOMIC DNA]</scope>
    <source>
        <strain evidence="1 2">B_009152_10</strain>
    </source>
</reference>
<dbReference type="RefSeq" id="WP_084930430.1">
    <property type="nucleotide sequence ID" value="NZ_NCVN01000081.1"/>
</dbReference>
<dbReference type="InterPro" id="IPR031664">
    <property type="entry name" value="DUF5085"/>
</dbReference>
<comment type="caution">
    <text evidence="1">The sequence shown here is derived from an EMBL/GenBank/DDBJ whole genome shotgun (WGS) entry which is preliminary data.</text>
</comment>
<accession>A0A1X1L3H1</accession>
<dbReference type="Proteomes" id="UP000193206">
    <property type="component" value="Unassembled WGS sequence"/>
</dbReference>
<protein>
    <submittedName>
        <fullName evidence="1">DUF5085 domain-containing protein</fullName>
    </submittedName>
</protein>